<protein>
    <submittedName>
        <fullName evidence="1">Uncharacterized protein</fullName>
    </submittedName>
</protein>
<evidence type="ECO:0000313" key="1">
    <source>
        <dbReference type="EMBL" id="KKK93012.1"/>
    </source>
</evidence>
<comment type="caution">
    <text evidence="1">The sequence shown here is derived from an EMBL/GenBank/DDBJ whole genome shotgun (WGS) entry which is preliminary data.</text>
</comment>
<sequence length="60" mass="7101">MPIKKEFRLLKSGEFLKWRRKLYIKDNWNYSATQISNGEDTEFSGSELVIPVKVKINIIK</sequence>
<dbReference type="AlphaFoldDB" id="A0A0F8ZGR6"/>
<organism evidence="1">
    <name type="scientific">marine sediment metagenome</name>
    <dbReference type="NCBI Taxonomy" id="412755"/>
    <lineage>
        <taxon>unclassified sequences</taxon>
        <taxon>metagenomes</taxon>
        <taxon>ecological metagenomes</taxon>
    </lineage>
</organism>
<gene>
    <name evidence="1" type="ORF">LCGC14_2697130</name>
</gene>
<name>A0A0F8ZGR6_9ZZZZ</name>
<dbReference type="EMBL" id="LAZR01047958">
    <property type="protein sequence ID" value="KKK93012.1"/>
    <property type="molecule type" value="Genomic_DNA"/>
</dbReference>
<reference evidence="1" key="1">
    <citation type="journal article" date="2015" name="Nature">
        <title>Complex archaea that bridge the gap between prokaryotes and eukaryotes.</title>
        <authorList>
            <person name="Spang A."/>
            <person name="Saw J.H."/>
            <person name="Jorgensen S.L."/>
            <person name="Zaremba-Niedzwiedzka K."/>
            <person name="Martijn J."/>
            <person name="Lind A.E."/>
            <person name="van Eijk R."/>
            <person name="Schleper C."/>
            <person name="Guy L."/>
            <person name="Ettema T.J."/>
        </authorList>
    </citation>
    <scope>NUCLEOTIDE SEQUENCE</scope>
</reference>
<accession>A0A0F8ZGR6</accession>
<proteinExistence type="predicted"/>